<proteinExistence type="predicted"/>
<evidence type="ECO:0000313" key="3">
    <source>
        <dbReference type="EMBL" id="AEJ61928.1"/>
    </source>
</evidence>
<gene>
    <name evidence="3" type="ordered locus">Spith_1668</name>
</gene>
<feature type="transmembrane region" description="Helical" evidence="1">
    <location>
        <begin position="6"/>
        <end position="24"/>
    </location>
</feature>
<dbReference type="Proteomes" id="UP000007254">
    <property type="component" value="Chromosome"/>
</dbReference>
<keyword evidence="1" id="KW-1133">Transmembrane helix</keyword>
<keyword evidence="1" id="KW-0472">Membrane</keyword>
<protein>
    <recommendedName>
        <fullName evidence="2">DUF4340 domain-containing protein</fullName>
    </recommendedName>
</protein>
<dbReference type="RefSeq" id="WP_014625257.1">
    <property type="nucleotide sequence ID" value="NC_017583.1"/>
</dbReference>
<accession>G0GBB9</accession>
<dbReference type="InterPro" id="IPR025641">
    <property type="entry name" value="DUF4340"/>
</dbReference>
<dbReference type="HOGENOM" id="CLU_956167_0_0_12"/>
<evidence type="ECO:0000313" key="4">
    <source>
        <dbReference type="Proteomes" id="UP000007254"/>
    </source>
</evidence>
<keyword evidence="1" id="KW-0812">Transmembrane</keyword>
<dbReference type="Pfam" id="PF14238">
    <property type="entry name" value="DUF4340"/>
    <property type="match status" value="1"/>
</dbReference>
<dbReference type="AlphaFoldDB" id="G0GBB9"/>
<dbReference type="KEGG" id="stq:Spith_1668"/>
<dbReference type="EMBL" id="CP002903">
    <property type="protein sequence ID" value="AEJ61928.1"/>
    <property type="molecule type" value="Genomic_DNA"/>
</dbReference>
<name>G0GBB9_WINT7</name>
<reference evidence="3 4" key="1">
    <citation type="submission" date="2011-06" db="EMBL/GenBank/DDBJ databases">
        <title>The complete genome of Spirochaeta thermophila DSM 6578.</title>
        <authorList>
            <consortium name="US DOE Joint Genome Institute (JGI-PGF)"/>
            <person name="Lucas S."/>
            <person name="Lapidus A."/>
            <person name="Bruce D."/>
            <person name="Goodwin L."/>
            <person name="Pitluck S."/>
            <person name="Peters L."/>
            <person name="Kyrpides N."/>
            <person name="Mavromatis K."/>
            <person name="Ivanova N."/>
            <person name="Mikailova N."/>
            <person name="Pagani I."/>
            <person name="Chertkov O."/>
            <person name="Detter J.C."/>
            <person name="Tapia R."/>
            <person name="Han C."/>
            <person name="Land M."/>
            <person name="Hauser L."/>
            <person name="Markowitz V."/>
            <person name="Cheng J.-F."/>
            <person name="Hugenholtz P."/>
            <person name="Woyke T."/>
            <person name="Wu D."/>
            <person name="Spring S."/>
            <person name="Merkhoffer B."/>
            <person name="Schneider S."/>
            <person name="Klenk H.-P."/>
            <person name="Eisen J.A."/>
        </authorList>
    </citation>
    <scope>NUCLEOTIDE SEQUENCE [LARGE SCALE GENOMIC DNA]</scope>
    <source>
        <strain evidence="4">ATCC 700085 / DSM 6578 / Z-1203</strain>
    </source>
</reference>
<evidence type="ECO:0000256" key="1">
    <source>
        <dbReference type="SAM" id="Phobius"/>
    </source>
</evidence>
<feature type="domain" description="DUF4340" evidence="2">
    <location>
        <begin position="68"/>
        <end position="234"/>
    </location>
</feature>
<keyword evidence="4" id="KW-1185">Reference proteome</keyword>
<organism evidence="3 4">
    <name type="scientific">Winmispira thermophila (strain ATCC 700085 / DSM 6578 / Z-1203)</name>
    <name type="common">Spirochaeta thermophila</name>
    <dbReference type="NCBI Taxonomy" id="869211"/>
    <lineage>
        <taxon>Bacteria</taxon>
        <taxon>Pseudomonadati</taxon>
        <taxon>Spirochaetota</taxon>
        <taxon>Spirochaetia</taxon>
        <taxon>Winmispirales</taxon>
        <taxon>Winmispiraceae</taxon>
        <taxon>Winmispira</taxon>
    </lineage>
</organism>
<evidence type="ECO:0000259" key="2">
    <source>
        <dbReference type="Pfam" id="PF14238"/>
    </source>
</evidence>
<sequence>MQRTRVLWITNAVLAVLLFVRLVMGGQDKAPRLLPGTPEEVERIEIEGPSPVALVREEGRWWLEGEGGMVPADAAKVARFLSFVYGFLRSDVVTEDPAAYRELGLEPGLRVVVGVEGVGRVGLVFGAVGEVPRTQYVRREEERVVYRVDASAGFYATRGPRFWREVRPWGGVAPDEVLSVRIEWKGGLLFLARSEQGGDEVWVVRRGDRMERVGREGAVAYLAALTEWEAEDVAAWDGVEGDGQVVVEWEDGRVRRWVVGEEGGRVVVWPEGAAYAYLAPPASFSKLLEGP</sequence>
<dbReference type="STRING" id="869211.Spith_1668"/>